<accession>A0A9P7CVV9</accession>
<dbReference type="EMBL" id="JABBWD010000132">
    <property type="protein sequence ID" value="KAG1764156.1"/>
    <property type="molecule type" value="Genomic_DNA"/>
</dbReference>
<dbReference type="Proteomes" id="UP000714275">
    <property type="component" value="Unassembled WGS sequence"/>
</dbReference>
<sequence length="226" mass="24989">MVFYALVINSANEWNWRYVIAFASRAVADEWWRAVSTSTVSSFAINIRRVNPQFYIHNVIDAASSLTTTGVATQFLGKVFFTAAHDTNDHMVIPSLDFADHLSGNSFYIRSKASPYQYWYYPPHANNPTNAVYVSSTQRTRFHVRRAGSGTHGTVMIGSDGIVITLTTANLSINVNDSTGQVIVSPAPKSGLKFSDLLSQFAAGSTFNQGLNELLYTEDGEEWELA</sequence>
<proteinExistence type="predicted"/>
<comment type="caution">
    <text evidence="1">The sequence shown here is derived from an EMBL/GenBank/DDBJ whole genome shotgun (WGS) entry which is preliminary data.</text>
</comment>
<gene>
    <name evidence="1" type="ORF">EV702DRAFT_1283350</name>
</gene>
<organism evidence="1 2">
    <name type="scientific">Suillus placidus</name>
    <dbReference type="NCBI Taxonomy" id="48579"/>
    <lineage>
        <taxon>Eukaryota</taxon>
        <taxon>Fungi</taxon>
        <taxon>Dikarya</taxon>
        <taxon>Basidiomycota</taxon>
        <taxon>Agaricomycotina</taxon>
        <taxon>Agaricomycetes</taxon>
        <taxon>Agaricomycetidae</taxon>
        <taxon>Boletales</taxon>
        <taxon>Suillineae</taxon>
        <taxon>Suillaceae</taxon>
        <taxon>Suillus</taxon>
    </lineage>
</organism>
<protein>
    <submittedName>
        <fullName evidence="1">Uncharacterized protein</fullName>
    </submittedName>
</protein>
<evidence type="ECO:0000313" key="1">
    <source>
        <dbReference type="EMBL" id="KAG1764156.1"/>
    </source>
</evidence>
<dbReference type="AlphaFoldDB" id="A0A9P7CVV9"/>
<keyword evidence="2" id="KW-1185">Reference proteome</keyword>
<reference evidence="1" key="1">
    <citation type="journal article" date="2020" name="New Phytol.">
        <title>Comparative genomics reveals dynamic genome evolution in host specialist ectomycorrhizal fungi.</title>
        <authorList>
            <person name="Lofgren L.A."/>
            <person name="Nguyen N.H."/>
            <person name="Vilgalys R."/>
            <person name="Ruytinx J."/>
            <person name="Liao H.L."/>
            <person name="Branco S."/>
            <person name="Kuo A."/>
            <person name="LaButti K."/>
            <person name="Lipzen A."/>
            <person name="Andreopoulos W."/>
            <person name="Pangilinan J."/>
            <person name="Riley R."/>
            <person name="Hundley H."/>
            <person name="Na H."/>
            <person name="Barry K."/>
            <person name="Grigoriev I.V."/>
            <person name="Stajich J.E."/>
            <person name="Kennedy P.G."/>
        </authorList>
    </citation>
    <scope>NUCLEOTIDE SEQUENCE</scope>
    <source>
        <strain evidence="1">DOB743</strain>
    </source>
</reference>
<evidence type="ECO:0000313" key="2">
    <source>
        <dbReference type="Proteomes" id="UP000714275"/>
    </source>
</evidence>
<name>A0A9P7CVV9_9AGAM</name>
<dbReference type="OrthoDB" id="5364171at2759"/>